<dbReference type="RefSeq" id="XP_053582170.1">
    <property type="nucleotide sequence ID" value="XM_053733257.1"/>
</dbReference>
<dbReference type="Proteomes" id="UP000483820">
    <property type="component" value="Chromosome V"/>
</dbReference>
<feature type="transmembrane region" description="Helical" evidence="1">
    <location>
        <begin position="245"/>
        <end position="267"/>
    </location>
</feature>
<dbReference type="GeneID" id="9820281"/>
<feature type="transmembrane region" description="Helical" evidence="1">
    <location>
        <begin position="222"/>
        <end position="239"/>
    </location>
</feature>
<dbReference type="PANTHER" id="PTHR46000:SF1">
    <property type="entry name" value="SEVEN TM RECEPTOR"/>
    <property type="match status" value="1"/>
</dbReference>
<dbReference type="CTD" id="9820281"/>
<evidence type="ECO:0000313" key="2">
    <source>
        <dbReference type="EMBL" id="KAF1753289.1"/>
    </source>
</evidence>
<name>A0A6A5GFV0_CAERE</name>
<comment type="caution">
    <text evidence="2">The sequence shown here is derived from an EMBL/GenBank/DDBJ whole genome shotgun (WGS) entry which is preliminary data.</text>
</comment>
<dbReference type="EMBL" id="WUAV01000005">
    <property type="protein sequence ID" value="KAF1753289.1"/>
    <property type="molecule type" value="Genomic_DNA"/>
</dbReference>
<reference evidence="2 3" key="1">
    <citation type="submission" date="2019-12" db="EMBL/GenBank/DDBJ databases">
        <title>Chromosome-level assembly of the Caenorhabditis remanei genome.</title>
        <authorList>
            <person name="Teterina A.A."/>
            <person name="Willis J.H."/>
            <person name="Phillips P.C."/>
        </authorList>
    </citation>
    <scope>NUCLEOTIDE SEQUENCE [LARGE SCALE GENOMIC DNA]</scope>
    <source>
        <strain evidence="2 3">PX506</strain>
        <tissue evidence="2">Whole organism</tissue>
    </source>
</reference>
<keyword evidence="1" id="KW-0472">Membrane</keyword>
<keyword evidence="1" id="KW-1133">Transmembrane helix</keyword>
<dbReference type="InterPro" id="IPR019428">
    <property type="entry name" value="7TM_GPCR_serpentine_rcpt_Str"/>
</dbReference>
<accession>A0A6A5GFV0</accession>
<dbReference type="PANTHER" id="PTHR46000">
    <property type="entry name" value="SEVEN TM RECEPTOR-RELATED"/>
    <property type="match status" value="1"/>
</dbReference>
<feature type="transmembrane region" description="Helical" evidence="1">
    <location>
        <begin position="46"/>
        <end position="68"/>
    </location>
</feature>
<dbReference type="AlphaFoldDB" id="A0A6A5GFV0"/>
<protein>
    <submittedName>
        <fullName evidence="2">Uncharacterized protein</fullName>
    </submittedName>
</protein>
<evidence type="ECO:0000313" key="3">
    <source>
        <dbReference type="Proteomes" id="UP000483820"/>
    </source>
</evidence>
<feature type="transmembrane region" description="Helical" evidence="1">
    <location>
        <begin position="12"/>
        <end position="34"/>
    </location>
</feature>
<feature type="transmembrane region" description="Helical" evidence="1">
    <location>
        <begin position="135"/>
        <end position="157"/>
    </location>
</feature>
<feature type="transmembrane region" description="Helical" evidence="1">
    <location>
        <begin position="199"/>
        <end position="217"/>
    </location>
</feature>
<organism evidence="2 3">
    <name type="scientific">Caenorhabditis remanei</name>
    <name type="common">Caenorhabditis vulgaris</name>
    <dbReference type="NCBI Taxonomy" id="31234"/>
    <lineage>
        <taxon>Eukaryota</taxon>
        <taxon>Metazoa</taxon>
        <taxon>Ecdysozoa</taxon>
        <taxon>Nematoda</taxon>
        <taxon>Chromadorea</taxon>
        <taxon>Rhabditida</taxon>
        <taxon>Rhabditina</taxon>
        <taxon>Rhabditomorpha</taxon>
        <taxon>Rhabditoidea</taxon>
        <taxon>Rhabditidae</taxon>
        <taxon>Peloderinae</taxon>
        <taxon>Caenorhabditis</taxon>
    </lineage>
</organism>
<sequence length="312" mass="35638">MSSLHIYHMASHFSTSGFVATVVLNSTLIFLTIFHLRQIHKTYKTLLVIFAALCLIFSFIEMLVHPFYHSYNGGLINFNMVRWEGWSEDWITVLVASYSGVYVSIVSFFTVLFLFRYWTMMSSPRLETFKGWRILILVSWSVIFGIIGGGVVLYFGWIDSYSRDYMRDVMLEHYDLDVNHVSGYTVIAYDQNGNLRWNAFGFSFGIIFLMEIQFAIITSPTLTFYIPAVAILTVPFLNLEWSLPTGLIVCSFSIYPPIDSLILMLIVSDYRNAIKGLFKHPSNIFGTKTTVTVASHGVVFATRAMVKNAWVS</sequence>
<keyword evidence="1" id="KW-0812">Transmembrane</keyword>
<proteinExistence type="predicted"/>
<dbReference type="SUPFAM" id="SSF81321">
    <property type="entry name" value="Family A G protein-coupled receptor-like"/>
    <property type="match status" value="1"/>
</dbReference>
<gene>
    <name evidence="2" type="ORF">GCK72_019845</name>
</gene>
<evidence type="ECO:0000256" key="1">
    <source>
        <dbReference type="SAM" id="Phobius"/>
    </source>
</evidence>
<dbReference type="KEGG" id="crq:GCK72_019845"/>
<feature type="transmembrane region" description="Helical" evidence="1">
    <location>
        <begin position="90"/>
        <end position="115"/>
    </location>
</feature>
<dbReference type="Pfam" id="PF10326">
    <property type="entry name" value="7TM_GPCR_Str"/>
    <property type="match status" value="1"/>
</dbReference>